<gene>
    <name evidence="2" type="ORF">NK662_10655</name>
</gene>
<reference evidence="2" key="1">
    <citation type="submission" date="2022-07" db="EMBL/GenBank/DDBJ databases">
        <authorList>
            <person name="Li W.-J."/>
            <person name="Deng Q.-Q."/>
        </authorList>
    </citation>
    <scope>NUCLEOTIDE SEQUENCE</scope>
    <source>
        <strain evidence="2">SYSU M60031</strain>
    </source>
</reference>
<name>A0AA42BPQ3_9BACI</name>
<dbReference type="InterPro" id="IPR003959">
    <property type="entry name" value="ATPase_AAA_core"/>
</dbReference>
<evidence type="ECO:0000259" key="1">
    <source>
        <dbReference type="SMART" id="SM00382"/>
    </source>
</evidence>
<keyword evidence="2" id="KW-0547">Nucleotide-binding</keyword>
<dbReference type="CDD" id="cd19481">
    <property type="entry name" value="RecA-like_protease"/>
    <property type="match status" value="1"/>
</dbReference>
<evidence type="ECO:0000313" key="3">
    <source>
        <dbReference type="Proteomes" id="UP001156102"/>
    </source>
</evidence>
<proteinExistence type="predicted"/>
<dbReference type="Gene3D" id="1.10.8.60">
    <property type="match status" value="1"/>
</dbReference>
<dbReference type="Pfam" id="PF00004">
    <property type="entry name" value="AAA"/>
    <property type="match status" value="1"/>
</dbReference>
<dbReference type="PANTHER" id="PTHR23077:SF198">
    <property type="entry name" value="ATP-DEPENDENT ZINC METALLOPROTEASE FTSH"/>
    <property type="match status" value="1"/>
</dbReference>
<keyword evidence="3" id="KW-1185">Reference proteome</keyword>
<keyword evidence="2" id="KW-0067">ATP-binding</keyword>
<dbReference type="InterPro" id="IPR050168">
    <property type="entry name" value="AAA_ATPase_domain"/>
</dbReference>
<dbReference type="InterPro" id="IPR003593">
    <property type="entry name" value="AAA+_ATPase"/>
</dbReference>
<dbReference type="GO" id="GO:0005524">
    <property type="term" value="F:ATP binding"/>
    <property type="evidence" value="ECO:0007669"/>
    <property type="project" value="UniProtKB-KW"/>
</dbReference>
<dbReference type="SUPFAM" id="SSF52540">
    <property type="entry name" value="P-loop containing nucleoside triphosphate hydrolases"/>
    <property type="match status" value="1"/>
</dbReference>
<dbReference type="GO" id="GO:0016887">
    <property type="term" value="F:ATP hydrolysis activity"/>
    <property type="evidence" value="ECO:0007669"/>
    <property type="project" value="InterPro"/>
</dbReference>
<dbReference type="SMART" id="SM00382">
    <property type="entry name" value="AAA"/>
    <property type="match status" value="1"/>
</dbReference>
<dbReference type="InterPro" id="IPR027417">
    <property type="entry name" value="P-loop_NTPase"/>
</dbReference>
<protein>
    <submittedName>
        <fullName evidence="2">ATP-binding protein</fullName>
    </submittedName>
</protein>
<dbReference type="EMBL" id="JANCLT010000004">
    <property type="protein sequence ID" value="MCP8968997.1"/>
    <property type="molecule type" value="Genomic_DNA"/>
</dbReference>
<organism evidence="2 3">
    <name type="scientific">Ectobacillus ponti</name>
    <dbReference type="NCBI Taxonomy" id="2961894"/>
    <lineage>
        <taxon>Bacteria</taxon>
        <taxon>Bacillati</taxon>
        <taxon>Bacillota</taxon>
        <taxon>Bacilli</taxon>
        <taxon>Bacillales</taxon>
        <taxon>Bacillaceae</taxon>
        <taxon>Ectobacillus</taxon>
    </lineage>
</organism>
<dbReference type="PANTHER" id="PTHR23077">
    <property type="entry name" value="AAA-FAMILY ATPASE"/>
    <property type="match status" value="1"/>
</dbReference>
<evidence type="ECO:0000313" key="2">
    <source>
        <dbReference type="EMBL" id="MCP8968997.1"/>
    </source>
</evidence>
<feature type="domain" description="AAA+ ATPase" evidence="1">
    <location>
        <begin position="123"/>
        <end position="255"/>
    </location>
</feature>
<comment type="caution">
    <text evidence="2">The sequence shown here is derived from an EMBL/GenBank/DDBJ whole genome shotgun (WGS) entry which is preliminary data.</text>
</comment>
<dbReference type="Proteomes" id="UP001156102">
    <property type="component" value="Unassembled WGS sequence"/>
</dbReference>
<accession>A0AA42BPQ3</accession>
<dbReference type="RefSeq" id="WP_254758901.1">
    <property type="nucleotide sequence ID" value="NZ_JANCLT010000004.1"/>
</dbReference>
<dbReference type="AlphaFoldDB" id="A0AA42BPQ3"/>
<dbReference type="Gene3D" id="3.40.50.300">
    <property type="entry name" value="P-loop containing nucleotide triphosphate hydrolases"/>
    <property type="match status" value="1"/>
</dbReference>
<sequence>MKADLVVSLIKAKADGDEKAFSRIVAQIAANEASSGHVKIANDIKKLFEKLNSSPVRNSAGEVQSTIVPIAKPTGDMANLLHASYPREKFKQMVLSEENHTSLERILEEQYHRKAFASYGLTPRRKFLLVGPPGSGKTMTAKMLAGEIGLPLFVVKLEGLLSKYMGETLVHLTEIFKSMSKFPGVYLFDEFDSIGTYRGDSRDIGEVRRILSTFLQLIENDESPSIIVAATNYEHVLDDALFRRFDDVLEFSLPDSTLAEKFLRKKFKEYTSLKVDVDYKKVASLAEQLSFADIEVACKDAVKMAIMSGSYSINNEAITETVTKRKNVASKLKMYRE</sequence>